<dbReference type="InterPro" id="IPR027417">
    <property type="entry name" value="P-loop_NTPase"/>
</dbReference>
<accession>A0A0W0ZQT9</accession>
<sequence>MPGSILLPRNAQMMCLLFFILKESSQTKLMADDFLMRYAILSEIKTISLDKKLSQHIRCDIKQRKTWKEEKKQLIEILEQFHPKTNDKKFIWTESRKKVAISIEMLLRIREKKIKGEWDQELGINGIILEAEPGLGKSQLVQALLKAKGIEFITISPTNPKEVQAKLLDAFHKGQVVCIEEFNTQVHEQLLNALLSGYDLEGNPPQKPGFCLIGTQNPTTFHGRQPLSKALENRLMFVKLSHYNFDELIKILTEKFQFLVESAKTVTEEYVAARTYAQSQSLFPPPNPRNVMRIAEEEQNRQEVLVY</sequence>
<dbReference type="AlphaFoldDB" id="A0A0W0ZQT9"/>
<comment type="caution">
    <text evidence="1">The sequence shown here is derived from an EMBL/GenBank/DDBJ whole genome shotgun (WGS) entry which is preliminary data.</text>
</comment>
<evidence type="ECO:0008006" key="3">
    <source>
        <dbReference type="Google" id="ProtNLM"/>
    </source>
</evidence>
<dbReference type="STRING" id="40335.Ltuc_2613"/>
<evidence type="ECO:0000313" key="2">
    <source>
        <dbReference type="Proteomes" id="UP000054693"/>
    </source>
</evidence>
<evidence type="ECO:0000313" key="1">
    <source>
        <dbReference type="EMBL" id="KTD71254.1"/>
    </source>
</evidence>
<proteinExistence type="predicted"/>
<name>A0A0W0ZQT9_9GAMM</name>
<dbReference type="Proteomes" id="UP000054693">
    <property type="component" value="Unassembled WGS sequence"/>
</dbReference>
<dbReference type="EMBL" id="LNZA01000008">
    <property type="protein sequence ID" value="KTD71254.1"/>
    <property type="molecule type" value="Genomic_DNA"/>
</dbReference>
<dbReference type="SUPFAM" id="SSF52540">
    <property type="entry name" value="P-loop containing nucleoside triphosphate hydrolases"/>
    <property type="match status" value="1"/>
</dbReference>
<gene>
    <name evidence="1" type="ORF">Ltuc_2613</name>
</gene>
<keyword evidence="2" id="KW-1185">Reference proteome</keyword>
<dbReference type="PATRIC" id="fig|40335.7.peg.2792"/>
<reference evidence="1 2" key="1">
    <citation type="submission" date="2015-11" db="EMBL/GenBank/DDBJ databases">
        <title>Genomic analysis of 38 Legionella species identifies large and diverse effector repertoires.</title>
        <authorList>
            <person name="Burstein D."/>
            <person name="Amaro F."/>
            <person name="Zusman T."/>
            <person name="Lifshitz Z."/>
            <person name="Cohen O."/>
            <person name="Gilbert J.A."/>
            <person name="Pupko T."/>
            <person name="Shuman H.A."/>
            <person name="Segal G."/>
        </authorList>
    </citation>
    <scope>NUCLEOTIDE SEQUENCE [LARGE SCALE GENOMIC DNA]</scope>
    <source>
        <strain evidence="1 2">ATCC 49180</strain>
    </source>
</reference>
<organism evidence="1 2">
    <name type="scientific">Legionella tucsonensis</name>
    <dbReference type="NCBI Taxonomy" id="40335"/>
    <lineage>
        <taxon>Bacteria</taxon>
        <taxon>Pseudomonadati</taxon>
        <taxon>Pseudomonadota</taxon>
        <taxon>Gammaproteobacteria</taxon>
        <taxon>Legionellales</taxon>
        <taxon>Legionellaceae</taxon>
        <taxon>Legionella</taxon>
    </lineage>
</organism>
<dbReference type="Gene3D" id="3.40.50.300">
    <property type="entry name" value="P-loop containing nucleotide triphosphate hydrolases"/>
    <property type="match status" value="1"/>
</dbReference>
<protein>
    <recommendedName>
        <fullName evidence="3">ATPase dynein-related AAA domain-containing protein</fullName>
    </recommendedName>
</protein>